<keyword evidence="1" id="KW-1133">Transmembrane helix</keyword>
<dbReference type="EMBL" id="MN740868">
    <property type="protein sequence ID" value="QHU15820.1"/>
    <property type="molecule type" value="Genomic_DNA"/>
</dbReference>
<reference evidence="3" key="1">
    <citation type="journal article" date="2020" name="Nature">
        <title>Giant virus diversity and host interactions through global metagenomics.</title>
        <authorList>
            <person name="Schulz F."/>
            <person name="Roux S."/>
            <person name="Paez-Espino D."/>
            <person name="Jungbluth S."/>
            <person name="Walsh D.A."/>
            <person name="Denef V.J."/>
            <person name="McMahon K.D."/>
            <person name="Konstantinidis K.T."/>
            <person name="Eloe-Fadrosh E.A."/>
            <person name="Kyrpides N.C."/>
            <person name="Woyke T."/>
        </authorList>
    </citation>
    <scope>NUCLEOTIDE SEQUENCE</scope>
    <source>
        <strain evidence="3">GVMAG-S-3300010158-109</strain>
    </source>
</reference>
<accession>A0A6C0KGL6</accession>
<evidence type="ECO:0000256" key="1">
    <source>
        <dbReference type="SAM" id="Phobius"/>
    </source>
</evidence>
<evidence type="ECO:0000313" key="3">
    <source>
        <dbReference type="EMBL" id="QHU15820.1"/>
    </source>
</evidence>
<evidence type="ECO:0000259" key="2">
    <source>
        <dbReference type="Pfam" id="PF01755"/>
    </source>
</evidence>
<dbReference type="AlphaFoldDB" id="A0A6C0KGL6"/>
<keyword evidence="1" id="KW-0472">Membrane</keyword>
<feature type="domain" description="Glycosyl transferase family 25" evidence="2">
    <location>
        <begin position="9"/>
        <end position="195"/>
    </location>
</feature>
<organism evidence="3">
    <name type="scientific">viral metagenome</name>
    <dbReference type="NCBI Taxonomy" id="1070528"/>
    <lineage>
        <taxon>unclassified sequences</taxon>
        <taxon>metagenomes</taxon>
        <taxon>organismal metagenomes</taxon>
    </lineage>
</organism>
<keyword evidence="1" id="KW-0812">Transmembrane</keyword>
<name>A0A6C0KGL6_9ZZZZ</name>
<sequence length="271" mass="31248">MADIDVTHIKSYVINLKKNIEKYTFLQKNLATINIRPERFNGIYGKDLSNEYIDSVTYPSVQFTIDHGRTVDNNIGTLGGIGCYLSHVNLWKKIGDSSEDVFLILEDDAAPSIYSADEINRFLNSINKADPDWDAIYLGWAKPFYSSNNDIKISNDIYKINEITFQTHAYLINKKGAKKLLEKAFPIVDQVDSYMSFMAMYRNFRSYRGNVSYIVQNNVEGSDIQTDFSIKIYINQLSNYSIKICSIVIMIVIILLLFLCVYFYKKSRSRE</sequence>
<dbReference type="Pfam" id="PF01755">
    <property type="entry name" value="Glyco_transf_25"/>
    <property type="match status" value="1"/>
</dbReference>
<dbReference type="InterPro" id="IPR002654">
    <property type="entry name" value="Glyco_trans_25"/>
</dbReference>
<dbReference type="CDD" id="cd06532">
    <property type="entry name" value="Glyco_transf_25"/>
    <property type="match status" value="1"/>
</dbReference>
<proteinExistence type="predicted"/>
<protein>
    <recommendedName>
        <fullName evidence="2">Glycosyl transferase family 25 domain-containing protein</fullName>
    </recommendedName>
</protein>
<feature type="transmembrane region" description="Helical" evidence="1">
    <location>
        <begin position="240"/>
        <end position="264"/>
    </location>
</feature>